<evidence type="ECO:0000256" key="7">
    <source>
        <dbReference type="ARBA" id="ARBA00022833"/>
    </source>
</evidence>
<evidence type="ECO:0000256" key="6">
    <source>
        <dbReference type="ARBA" id="ARBA00022786"/>
    </source>
</evidence>
<dbReference type="Proteomes" id="UP001516400">
    <property type="component" value="Unassembled WGS sequence"/>
</dbReference>
<dbReference type="PANTHER" id="PTHR22770:SF47">
    <property type="entry name" value="E3 UBIQUITIN-PROTEIN LIGASE RNF216"/>
    <property type="match status" value="1"/>
</dbReference>
<comment type="caution">
    <text evidence="9">The sequence shown here is derived from an EMBL/GenBank/DDBJ whole genome shotgun (WGS) entry which is preliminary data.</text>
</comment>
<dbReference type="CDD" id="cd20353">
    <property type="entry name" value="Rcat_RBR_RNF216"/>
    <property type="match status" value="1"/>
</dbReference>
<dbReference type="PROSITE" id="PS51873">
    <property type="entry name" value="TRIAD"/>
    <property type="match status" value="1"/>
</dbReference>
<evidence type="ECO:0000313" key="9">
    <source>
        <dbReference type="EMBL" id="KAL3285354.1"/>
    </source>
</evidence>
<proteinExistence type="predicted"/>
<dbReference type="Gene3D" id="1.20.120.1750">
    <property type="match status" value="1"/>
</dbReference>
<dbReference type="InterPro" id="IPR051628">
    <property type="entry name" value="LUBAC_E3_Ligases"/>
</dbReference>
<reference evidence="9 10" key="1">
    <citation type="journal article" date="2021" name="BMC Biol.">
        <title>Horizontally acquired antibacterial genes associated with adaptive radiation of ladybird beetles.</title>
        <authorList>
            <person name="Li H.S."/>
            <person name="Tang X.F."/>
            <person name="Huang Y.H."/>
            <person name="Xu Z.Y."/>
            <person name="Chen M.L."/>
            <person name="Du X.Y."/>
            <person name="Qiu B.Y."/>
            <person name="Chen P.T."/>
            <person name="Zhang W."/>
            <person name="Slipinski A."/>
            <person name="Escalona H.E."/>
            <person name="Waterhouse R.M."/>
            <person name="Zwick A."/>
            <person name="Pang H."/>
        </authorList>
    </citation>
    <scope>NUCLEOTIDE SEQUENCE [LARGE SCALE GENOMIC DNA]</scope>
    <source>
        <strain evidence="9">SYSU2018</strain>
    </source>
</reference>
<dbReference type="CDD" id="cd20339">
    <property type="entry name" value="BRcat_RBR_RNF216"/>
    <property type="match status" value="1"/>
</dbReference>
<evidence type="ECO:0000256" key="2">
    <source>
        <dbReference type="ARBA" id="ARBA00022679"/>
    </source>
</evidence>
<dbReference type="InterPro" id="IPR047545">
    <property type="entry name" value="BRcat_RBR_RNF216"/>
</dbReference>
<evidence type="ECO:0000256" key="1">
    <source>
        <dbReference type="ARBA" id="ARBA00004906"/>
    </source>
</evidence>
<gene>
    <name evidence="9" type="ORF">HHI36_019462</name>
</gene>
<keyword evidence="4" id="KW-0677">Repeat</keyword>
<organism evidence="9 10">
    <name type="scientific">Cryptolaemus montrouzieri</name>
    <dbReference type="NCBI Taxonomy" id="559131"/>
    <lineage>
        <taxon>Eukaryota</taxon>
        <taxon>Metazoa</taxon>
        <taxon>Ecdysozoa</taxon>
        <taxon>Arthropoda</taxon>
        <taxon>Hexapoda</taxon>
        <taxon>Insecta</taxon>
        <taxon>Pterygota</taxon>
        <taxon>Neoptera</taxon>
        <taxon>Endopterygota</taxon>
        <taxon>Coleoptera</taxon>
        <taxon>Polyphaga</taxon>
        <taxon>Cucujiformia</taxon>
        <taxon>Coccinelloidea</taxon>
        <taxon>Coccinellidae</taxon>
        <taxon>Scymninae</taxon>
        <taxon>Scymnini</taxon>
        <taxon>Cryptolaemus</taxon>
    </lineage>
</organism>
<evidence type="ECO:0000256" key="4">
    <source>
        <dbReference type="ARBA" id="ARBA00022737"/>
    </source>
</evidence>
<dbReference type="EMBL" id="JABFTP020000165">
    <property type="protein sequence ID" value="KAL3285354.1"/>
    <property type="molecule type" value="Genomic_DNA"/>
</dbReference>
<evidence type="ECO:0000259" key="8">
    <source>
        <dbReference type="PROSITE" id="PS51873"/>
    </source>
</evidence>
<dbReference type="AlphaFoldDB" id="A0ABD2P3R9"/>
<dbReference type="InterPro" id="IPR047546">
    <property type="entry name" value="Rcat_RBR_RNF216"/>
</dbReference>
<dbReference type="PANTHER" id="PTHR22770">
    <property type="entry name" value="UBIQUITIN CONJUGATING ENZYME 7 INTERACTING PROTEIN-RELATED"/>
    <property type="match status" value="1"/>
</dbReference>
<name>A0ABD2P3R9_9CUCU</name>
<keyword evidence="3" id="KW-0479">Metal-binding</keyword>
<keyword evidence="10" id="KW-1185">Reference proteome</keyword>
<evidence type="ECO:0000256" key="5">
    <source>
        <dbReference type="ARBA" id="ARBA00022771"/>
    </source>
</evidence>
<accession>A0ABD2P3R9</accession>
<protein>
    <recommendedName>
        <fullName evidence="8">RING-type domain-containing protein</fullName>
    </recommendedName>
</protein>
<keyword evidence="6" id="KW-0833">Ubl conjugation pathway</keyword>
<evidence type="ECO:0000313" key="10">
    <source>
        <dbReference type="Proteomes" id="UP001516400"/>
    </source>
</evidence>
<keyword evidence="5" id="KW-0863">Zinc-finger</keyword>
<dbReference type="SUPFAM" id="SSF57850">
    <property type="entry name" value="RING/U-box"/>
    <property type="match status" value="1"/>
</dbReference>
<dbReference type="GO" id="GO:0016740">
    <property type="term" value="F:transferase activity"/>
    <property type="evidence" value="ECO:0007669"/>
    <property type="project" value="UniProtKB-KW"/>
</dbReference>
<feature type="domain" description="RING-type" evidence="8">
    <location>
        <begin position="141"/>
        <end position="401"/>
    </location>
</feature>
<comment type="pathway">
    <text evidence="1">Protein modification; protein ubiquitination.</text>
</comment>
<evidence type="ECO:0000256" key="3">
    <source>
        <dbReference type="ARBA" id="ARBA00022723"/>
    </source>
</evidence>
<keyword evidence="2" id="KW-0808">Transferase</keyword>
<dbReference type="InterPro" id="IPR044066">
    <property type="entry name" value="TRIAD_supradom"/>
</dbReference>
<dbReference type="GO" id="GO:0008270">
    <property type="term" value="F:zinc ion binding"/>
    <property type="evidence" value="ECO:0007669"/>
    <property type="project" value="UniProtKB-KW"/>
</dbReference>
<sequence length="439" mass="50932">MDTGENFKVFLKEIFPNRLEEQIENVIAIVQENTEDQDYMLEQMVNLLSESGESTFHVENQDEAAGFGHGNTGQYRISGSQSDTIFEQLSDMMPDADPDYLRSQAEVLATKNSEEFENFIEHAIEKHDYPSKRDYYKRQKTMNELKIYTENFSTEDFLNQFSNPFEYFASSSYKSVLSNDNVTKDDETYAINSLLNCFLYLREKDIKKVFNKYGKNIIKASDTLARVPRHFKTPRKLVISNQDCENVQLLQEMVLDKKVFEPLFTKIQIDEVRKANIEGLETCPFCDFSIILSGQEKIFKCQNTECMEESCRECRNKSHVPFRCNEVEYDEDVKKRTYIENKMTEALLRTCWKCSKAFYKESGCNKMTCPCGARMCYVCGTPNVGYEHFGEISKNRCPLYTQDLNKFHADRVITSATKAKADLGINNNPKLLKKILQKV</sequence>
<keyword evidence="7" id="KW-0862">Zinc</keyword>
<dbReference type="Pfam" id="PF26200">
    <property type="entry name" value="Rcat_RNF216"/>
    <property type="match status" value="1"/>
</dbReference>